<evidence type="ECO:0000313" key="2">
    <source>
        <dbReference type="Proteomes" id="UP001057738"/>
    </source>
</evidence>
<sequence>MIDVIAFKCRIGTPWMDLSERFSSCQRLHDRLPVWVTDGTWE</sequence>
<proteinExistence type="predicted"/>
<organism evidence="1 2">
    <name type="scientific">Streptomyces yangpuensis</name>
    <dbReference type="NCBI Taxonomy" id="1648182"/>
    <lineage>
        <taxon>Bacteria</taxon>
        <taxon>Bacillati</taxon>
        <taxon>Actinomycetota</taxon>
        <taxon>Actinomycetes</taxon>
        <taxon>Kitasatosporales</taxon>
        <taxon>Streptomycetaceae</taxon>
        <taxon>Streptomyces</taxon>
    </lineage>
</organism>
<accession>A0ABY5PQD5</accession>
<gene>
    <name evidence="1" type="ORF">NRK68_03460</name>
</gene>
<dbReference type="EMBL" id="CP102514">
    <property type="protein sequence ID" value="UUY46356.1"/>
    <property type="molecule type" value="Genomic_DNA"/>
</dbReference>
<evidence type="ECO:0008006" key="3">
    <source>
        <dbReference type="Google" id="ProtNLM"/>
    </source>
</evidence>
<dbReference type="GeneID" id="95572498"/>
<keyword evidence="2" id="KW-1185">Reference proteome</keyword>
<protein>
    <recommendedName>
        <fullName evidence="3">Transposase of IS4/5 family</fullName>
    </recommendedName>
</protein>
<dbReference type="RefSeq" id="WP_257854874.1">
    <property type="nucleotide sequence ID" value="NZ_CP102514.1"/>
</dbReference>
<reference evidence="1" key="1">
    <citation type="submission" date="2022-08" db="EMBL/GenBank/DDBJ databases">
        <authorList>
            <person name="Tian L."/>
        </authorList>
    </citation>
    <scope>NUCLEOTIDE SEQUENCE</scope>
    <source>
        <strain evidence="1">CM253</strain>
    </source>
</reference>
<name>A0ABY5PQD5_9ACTN</name>
<evidence type="ECO:0000313" key="1">
    <source>
        <dbReference type="EMBL" id="UUY46356.1"/>
    </source>
</evidence>
<dbReference type="Proteomes" id="UP001057738">
    <property type="component" value="Chromosome"/>
</dbReference>